<protein>
    <submittedName>
        <fullName evidence="3">Uncharacterized protein LOC118407879 isoform X2</fullName>
    </submittedName>
</protein>
<dbReference type="Proteomes" id="UP000001554">
    <property type="component" value="Unplaced"/>
</dbReference>
<dbReference type="RefSeq" id="XP_035664344.1">
    <property type="nucleotide sequence ID" value="XM_035808451.1"/>
</dbReference>
<evidence type="ECO:0000313" key="3">
    <source>
        <dbReference type="RefSeq" id="XP_035664344.1"/>
    </source>
</evidence>
<reference evidence="3" key="1">
    <citation type="submission" date="2025-08" db="UniProtKB">
        <authorList>
            <consortium name="RefSeq"/>
        </authorList>
    </citation>
    <scope>IDENTIFICATION</scope>
    <source>
        <strain evidence="3">S238N-H82</strain>
        <tissue evidence="3">Testes</tissue>
    </source>
</reference>
<dbReference type="GeneID" id="118407879"/>
<accession>A0A9J7HR26</accession>
<feature type="compositionally biased region" description="Basic residues" evidence="1">
    <location>
        <begin position="540"/>
        <end position="563"/>
    </location>
</feature>
<proteinExistence type="predicted"/>
<keyword evidence="2" id="KW-1185">Reference proteome</keyword>
<evidence type="ECO:0000256" key="1">
    <source>
        <dbReference type="SAM" id="MobiDB-lite"/>
    </source>
</evidence>
<organism evidence="2 3">
    <name type="scientific">Branchiostoma floridae</name>
    <name type="common">Florida lancelet</name>
    <name type="synonym">Amphioxus</name>
    <dbReference type="NCBI Taxonomy" id="7739"/>
    <lineage>
        <taxon>Eukaryota</taxon>
        <taxon>Metazoa</taxon>
        <taxon>Chordata</taxon>
        <taxon>Cephalochordata</taxon>
        <taxon>Leptocardii</taxon>
        <taxon>Amphioxiformes</taxon>
        <taxon>Branchiostomatidae</taxon>
        <taxon>Branchiostoma</taxon>
    </lineage>
</organism>
<evidence type="ECO:0000313" key="2">
    <source>
        <dbReference type="Proteomes" id="UP000001554"/>
    </source>
</evidence>
<name>A0A9J7HR26_BRAFL</name>
<sequence length="563" mass="65579">MCMDQKTYGYEEDRHTVDFSAQLDEFYTQKYILKSVMDPSKATGRRMNATATKTYCDWKQKMAQKKCKKVMWGTYKDMSEIWSRKAECCQQATVEAQQECLNGVFQTRVDDVCVWLEEPVTDSMSTLEKIARSKPSRVCCELEGQSSSRYDCFAQAAGAEYNPYTDSRDYSDILQPYHEEYSNLLKEHNVQVHVKKPAHVIPARLIKTAEKKKKMWTPWWKHLIDVRSPKIIPPRGEDAEIVQAVCQMLENPSQMRLPRFVASFVDVIESRVANYQQCCSTDADSLVECFNNLRQSSVDEHCQMEQNAPHREVDIAHPCCEITNGRLHCFDQQLYKYTSEIHDVDFSDELHNFHSGIYKMKSLSNKWLTRFAEQKSEADICAFKSKVEQMTDGWVKKLPQWGLWQQKDDRWAEALECCALSTSEERQECLDGMREERNNLFCQAQKEMGGVLEGSKIEQIILNQPQHPCCVEEGEQRSDCFDQEVNDYNPYKHAEDFTQRMQQYEQDFQEYLDDSNIKLPPWMRGEDTDSSEESDEHEGRRFRGGRRGHGRHGGHGRGRPHHG</sequence>
<dbReference type="AlphaFoldDB" id="A0A9J7HR26"/>
<feature type="region of interest" description="Disordered" evidence="1">
    <location>
        <begin position="515"/>
        <end position="563"/>
    </location>
</feature>
<gene>
    <name evidence="3" type="primary">LOC118407879</name>
</gene>